<dbReference type="AlphaFoldDB" id="A0A4C1WKY3"/>
<organism evidence="1 2">
    <name type="scientific">Eumeta variegata</name>
    <name type="common">Bagworm moth</name>
    <name type="synonym">Eumeta japonica</name>
    <dbReference type="NCBI Taxonomy" id="151549"/>
    <lineage>
        <taxon>Eukaryota</taxon>
        <taxon>Metazoa</taxon>
        <taxon>Ecdysozoa</taxon>
        <taxon>Arthropoda</taxon>
        <taxon>Hexapoda</taxon>
        <taxon>Insecta</taxon>
        <taxon>Pterygota</taxon>
        <taxon>Neoptera</taxon>
        <taxon>Endopterygota</taxon>
        <taxon>Lepidoptera</taxon>
        <taxon>Glossata</taxon>
        <taxon>Ditrysia</taxon>
        <taxon>Tineoidea</taxon>
        <taxon>Psychidae</taxon>
        <taxon>Oiketicinae</taxon>
        <taxon>Eumeta</taxon>
    </lineage>
</organism>
<evidence type="ECO:0000313" key="1">
    <source>
        <dbReference type="EMBL" id="GBP52116.1"/>
    </source>
</evidence>
<sequence>MSACAITRSSAYAVSRDVVDEALCMTASNTRLNMTDDRASPCLFPESMGNGRKCLFCTATMDVESRIIAFTRRTILFDTPSINIPQNMRLRLTLSKVCLQSTRRWCKLIPVFVGLL</sequence>
<keyword evidence="2" id="KW-1185">Reference proteome</keyword>
<dbReference type="EMBL" id="BGZK01000595">
    <property type="protein sequence ID" value="GBP52116.1"/>
    <property type="molecule type" value="Genomic_DNA"/>
</dbReference>
<gene>
    <name evidence="1" type="ORF">EVAR_42019_1</name>
</gene>
<reference evidence="1 2" key="1">
    <citation type="journal article" date="2019" name="Commun. Biol.">
        <title>The bagworm genome reveals a unique fibroin gene that provides high tensile strength.</title>
        <authorList>
            <person name="Kono N."/>
            <person name="Nakamura H."/>
            <person name="Ohtoshi R."/>
            <person name="Tomita M."/>
            <person name="Numata K."/>
            <person name="Arakawa K."/>
        </authorList>
    </citation>
    <scope>NUCLEOTIDE SEQUENCE [LARGE SCALE GENOMIC DNA]</scope>
</reference>
<evidence type="ECO:0000313" key="2">
    <source>
        <dbReference type="Proteomes" id="UP000299102"/>
    </source>
</evidence>
<dbReference type="Proteomes" id="UP000299102">
    <property type="component" value="Unassembled WGS sequence"/>
</dbReference>
<name>A0A4C1WKY3_EUMVA</name>
<protein>
    <submittedName>
        <fullName evidence="1">Uncharacterized protein</fullName>
    </submittedName>
</protein>
<proteinExistence type="predicted"/>
<comment type="caution">
    <text evidence="1">The sequence shown here is derived from an EMBL/GenBank/DDBJ whole genome shotgun (WGS) entry which is preliminary data.</text>
</comment>
<accession>A0A4C1WKY3</accession>